<dbReference type="Proteomes" id="UP001223420">
    <property type="component" value="Unassembled WGS sequence"/>
</dbReference>
<evidence type="ECO:0000256" key="1">
    <source>
        <dbReference type="SAM" id="MobiDB-lite"/>
    </source>
</evidence>
<evidence type="ECO:0000313" key="3">
    <source>
        <dbReference type="Proteomes" id="UP001223420"/>
    </source>
</evidence>
<evidence type="ECO:0000313" key="2">
    <source>
        <dbReference type="EMBL" id="MDQ0544207.1"/>
    </source>
</evidence>
<sequence length="62" mass="6370">MQDAPTTNTQDLANTEYDAQRRARAAAEHHPTPPAAPAGATPAPSDPAPKAGPSDREGTQHG</sequence>
<dbReference type="EMBL" id="JAUSWL010000005">
    <property type="protein sequence ID" value="MDQ0544207.1"/>
    <property type="molecule type" value="Genomic_DNA"/>
</dbReference>
<feature type="region of interest" description="Disordered" evidence="1">
    <location>
        <begin position="1"/>
        <end position="62"/>
    </location>
</feature>
<comment type="caution">
    <text evidence="2">The sequence shown here is derived from an EMBL/GenBank/DDBJ whole genome shotgun (WGS) entry which is preliminary data.</text>
</comment>
<reference evidence="2" key="1">
    <citation type="submission" date="2023-07" db="EMBL/GenBank/DDBJ databases">
        <title>Genomic Encyclopedia of Type Strains, Phase IV (KMG-IV): sequencing the most valuable type-strain genomes for metagenomic binning, comparative biology and taxonomic classification.</title>
        <authorList>
            <person name="Goeker M."/>
        </authorList>
    </citation>
    <scope>NUCLEOTIDE SEQUENCE</scope>
    <source>
        <strain evidence="2">DSM 19569</strain>
    </source>
</reference>
<feature type="compositionally biased region" description="Basic and acidic residues" evidence="1">
    <location>
        <begin position="18"/>
        <end position="31"/>
    </location>
</feature>
<gene>
    <name evidence="2" type="ORF">QO001_003141</name>
</gene>
<dbReference type="RefSeq" id="WP_230368164.1">
    <property type="nucleotide sequence ID" value="NZ_JAJALK010000022.1"/>
</dbReference>
<protein>
    <submittedName>
        <fullName evidence="2">Uncharacterized protein</fullName>
    </submittedName>
</protein>
<name>A0AAJ1TN59_9HYPH</name>
<feature type="compositionally biased region" description="Basic and acidic residues" evidence="1">
    <location>
        <begin position="53"/>
        <end position="62"/>
    </location>
</feature>
<feature type="compositionally biased region" description="Polar residues" evidence="1">
    <location>
        <begin position="1"/>
        <end position="13"/>
    </location>
</feature>
<dbReference type="AlphaFoldDB" id="A0AAJ1TN59"/>
<accession>A0AAJ1TN59</accession>
<proteinExistence type="predicted"/>
<organism evidence="2 3">
    <name type="scientific">Methylobacterium brachiatum</name>
    <dbReference type="NCBI Taxonomy" id="269660"/>
    <lineage>
        <taxon>Bacteria</taxon>
        <taxon>Pseudomonadati</taxon>
        <taxon>Pseudomonadota</taxon>
        <taxon>Alphaproteobacteria</taxon>
        <taxon>Hyphomicrobiales</taxon>
        <taxon>Methylobacteriaceae</taxon>
        <taxon>Methylobacterium</taxon>
    </lineage>
</organism>